<gene>
    <name evidence="1" type="ORF">METZ01_LOCUS273987</name>
</gene>
<organism evidence="1">
    <name type="scientific">marine metagenome</name>
    <dbReference type="NCBI Taxonomy" id="408172"/>
    <lineage>
        <taxon>unclassified sequences</taxon>
        <taxon>metagenomes</taxon>
        <taxon>ecological metagenomes</taxon>
    </lineage>
</organism>
<name>A0A382KCA0_9ZZZZ</name>
<accession>A0A382KCA0</accession>
<dbReference type="AlphaFoldDB" id="A0A382KCA0"/>
<sequence>MSMSNKIVTKMSPEGLEIANSYLEHGSIPAVCTKLGITEDTVSAALNKREIKQYIDTVYLDTGYRNRFKLSETLDLLIEKKLEEADETEIYTNKDMADLLALAHKMRIEEMKAQTELEKAKAGTIKNQVNIQDNSGIPFGQGNYGQLL</sequence>
<proteinExistence type="predicted"/>
<protein>
    <submittedName>
        <fullName evidence="1">Uncharacterized protein</fullName>
    </submittedName>
</protein>
<dbReference type="EMBL" id="UINC01079284">
    <property type="protein sequence ID" value="SVC21133.1"/>
    <property type="molecule type" value="Genomic_DNA"/>
</dbReference>
<evidence type="ECO:0000313" key="1">
    <source>
        <dbReference type="EMBL" id="SVC21133.1"/>
    </source>
</evidence>
<reference evidence="1" key="1">
    <citation type="submission" date="2018-05" db="EMBL/GenBank/DDBJ databases">
        <authorList>
            <person name="Lanie J.A."/>
            <person name="Ng W.-L."/>
            <person name="Kazmierczak K.M."/>
            <person name="Andrzejewski T.M."/>
            <person name="Davidsen T.M."/>
            <person name="Wayne K.J."/>
            <person name="Tettelin H."/>
            <person name="Glass J.I."/>
            <person name="Rusch D."/>
            <person name="Podicherti R."/>
            <person name="Tsui H.-C.T."/>
            <person name="Winkler M.E."/>
        </authorList>
    </citation>
    <scope>NUCLEOTIDE SEQUENCE</scope>
</reference>